<accession>A0A5B7EMP1</accession>
<dbReference type="AlphaFoldDB" id="A0A5B7EMP1"/>
<proteinExistence type="predicted"/>
<evidence type="ECO:0000313" key="2">
    <source>
        <dbReference type="Proteomes" id="UP000324222"/>
    </source>
</evidence>
<dbReference type="Proteomes" id="UP000324222">
    <property type="component" value="Unassembled WGS sequence"/>
</dbReference>
<protein>
    <submittedName>
        <fullName evidence="1">Uncharacterized protein</fullName>
    </submittedName>
</protein>
<sequence length="64" mass="7155">MMEKNIQLEEIYEDYHVVRAGAEEVSEAVAAEAAVQGESVRRAEMEVVPEDESVVEVMALMLED</sequence>
<name>A0A5B7EMP1_PORTR</name>
<gene>
    <name evidence="1" type="ORF">E2C01_027983</name>
</gene>
<dbReference type="EMBL" id="VSRR010003086">
    <property type="protein sequence ID" value="MPC34588.1"/>
    <property type="molecule type" value="Genomic_DNA"/>
</dbReference>
<evidence type="ECO:0000313" key="1">
    <source>
        <dbReference type="EMBL" id="MPC34588.1"/>
    </source>
</evidence>
<keyword evidence="2" id="KW-1185">Reference proteome</keyword>
<organism evidence="1 2">
    <name type="scientific">Portunus trituberculatus</name>
    <name type="common">Swimming crab</name>
    <name type="synonym">Neptunus trituberculatus</name>
    <dbReference type="NCBI Taxonomy" id="210409"/>
    <lineage>
        <taxon>Eukaryota</taxon>
        <taxon>Metazoa</taxon>
        <taxon>Ecdysozoa</taxon>
        <taxon>Arthropoda</taxon>
        <taxon>Crustacea</taxon>
        <taxon>Multicrustacea</taxon>
        <taxon>Malacostraca</taxon>
        <taxon>Eumalacostraca</taxon>
        <taxon>Eucarida</taxon>
        <taxon>Decapoda</taxon>
        <taxon>Pleocyemata</taxon>
        <taxon>Brachyura</taxon>
        <taxon>Eubrachyura</taxon>
        <taxon>Portunoidea</taxon>
        <taxon>Portunidae</taxon>
        <taxon>Portuninae</taxon>
        <taxon>Portunus</taxon>
    </lineage>
</organism>
<reference evidence="1 2" key="1">
    <citation type="submission" date="2019-05" db="EMBL/GenBank/DDBJ databases">
        <title>Another draft genome of Portunus trituberculatus and its Hox gene families provides insights of decapod evolution.</title>
        <authorList>
            <person name="Jeong J.-H."/>
            <person name="Song I."/>
            <person name="Kim S."/>
            <person name="Choi T."/>
            <person name="Kim D."/>
            <person name="Ryu S."/>
            <person name="Kim W."/>
        </authorList>
    </citation>
    <scope>NUCLEOTIDE SEQUENCE [LARGE SCALE GENOMIC DNA]</scope>
    <source>
        <tissue evidence="1">Muscle</tissue>
    </source>
</reference>
<comment type="caution">
    <text evidence="1">The sequence shown here is derived from an EMBL/GenBank/DDBJ whole genome shotgun (WGS) entry which is preliminary data.</text>
</comment>